<name>A0A9W6UDC7_9STRA</name>
<accession>A0A9W6UDC7</accession>
<sequence length="94" mass="10371">MDFYNWNVAAEKRPHDSIQETCKAISASACEHEDPVLDSSKPDPVAGGHSTIFFVGVKSQCFACITTPSVLLPPIPSARNTTDLGYDERYLVRR</sequence>
<dbReference type="Proteomes" id="UP001165121">
    <property type="component" value="Unassembled WGS sequence"/>
</dbReference>
<reference evidence="1" key="1">
    <citation type="submission" date="2023-04" db="EMBL/GenBank/DDBJ databases">
        <title>Phytophthora fragariaefolia NBRC 109709.</title>
        <authorList>
            <person name="Ichikawa N."/>
            <person name="Sato H."/>
            <person name="Tonouchi N."/>
        </authorList>
    </citation>
    <scope>NUCLEOTIDE SEQUENCE</scope>
    <source>
        <strain evidence="1">NBRC 109709</strain>
    </source>
</reference>
<evidence type="ECO:0000313" key="1">
    <source>
        <dbReference type="EMBL" id="GMF30893.1"/>
    </source>
</evidence>
<evidence type="ECO:0000313" key="2">
    <source>
        <dbReference type="Proteomes" id="UP001165121"/>
    </source>
</evidence>
<dbReference type="EMBL" id="BSXT01000607">
    <property type="protein sequence ID" value="GMF30893.1"/>
    <property type="molecule type" value="Genomic_DNA"/>
</dbReference>
<gene>
    <name evidence="1" type="ORF">Pfra01_000693900</name>
</gene>
<dbReference type="AlphaFoldDB" id="A0A9W6UDC7"/>
<proteinExistence type="predicted"/>
<organism evidence="1 2">
    <name type="scientific">Phytophthora fragariaefolia</name>
    <dbReference type="NCBI Taxonomy" id="1490495"/>
    <lineage>
        <taxon>Eukaryota</taxon>
        <taxon>Sar</taxon>
        <taxon>Stramenopiles</taxon>
        <taxon>Oomycota</taxon>
        <taxon>Peronosporomycetes</taxon>
        <taxon>Peronosporales</taxon>
        <taxon>Peronosporaceae</taxon>
        <taxon>Phytophthora</taxon>
    </lineage>
</organism>
<comment type="caution">
    <text evidence="1">The sequence shown here is derived from an EMBL/GenBank/DDBJ whole genome shotgun (WGS) entry which is preliminary data.</text>
</comment>
<protein>
    <submittedName>
        <fullName evidence="1">Unnamed protein product</fullName>
    </submittedName>
</protein>
<keyword evidence="2" id="KW-1185">Reference proteome</keyword>